<proteinExistence type="predicted"/>
<dbReference type="AlphaFoldDB" id="A0A7W9W565"/>
<dbReference type="EMBL" id="JACHGW010000001">
    <property type="protein sequence ID" value="MBB6049248.1"/>
    <property type="molecule type" value="Genomic_DNA"/>
</dbReference>
<feature type="chain" id="PRO_5030607501" evidence="1">
    <location>
        <begin position="21"/>
        <end position="802"/>
    </location>
</feature>
<dbReference type="Proteomes" id="UP000520814">
    <property type="component" value="Unassembled WGS sequence"/>
</dbReference>
<evidence type="ECO:0000256" key="1">
    <source>
        <dbReference type="SAM" id="SignalP"/>
    </source>
</evidence>
<dbReference type="InterPro" id="IPR022655">
    <property type="entry name" value="DUF1553"/>
</dbReference>
<dbReference type="RefSeq" id="WP_184192860.1">
    <property type="nucleotide sequence ID" value="NZ_JACHGW010000001.1"/>
</dbReference>
<keyword evidence="1" id="KW-0732">Signal</keyword>
<gene>
    <name evidence="4" type="ORF">HNQ39_001010</name>
</gene>
<accession>A0A7W9W565</accession>
<name>A0A7W9W565_ARMRO</name>
<dbReference type="Pfam" id="PF07587">
    <property type="entry name" value="PSD1"/>
    <property type="match status" value="1"/>
</dbReference>
<dbReference type="InterPro" id="IPR011444">
    <property type="entry name" value="DUF1549"/>
</dbReference>
<organism evidence="4 5">
    <name type="scientific">Armatimonas rosea</name>
    <dbReference type="NCBI Taxonomy" id="685828"/>
    <lineage>
        <taxon>Bacteria</taxon>
        <taxon>Bacillati</taxon>
        <taxon>Armatimonadota</taxon>
        <taxon>Armatimonadia</taxon>
        <taxon>Armatimonadales</taxon>
        <taxon>Armatimonadaceae</taxon>
        <taxon>Armatimonas</taxon>
    </lineage>
</organism>
<feature type="signal peptide" evidence="1">
    <location>
        <begin position="1"/>
        <end position="20"/>
    </location>
</feature>
<dbReference type="PANTHER" id="PTHR35889">
    <property type="entry name" value="CYCLOINULO-OLIGOSACCHARIDE FRUCTANOTRANSFERASE-RELATED"/>
    <property type="match status" value="1"/>
</dbReference>
<evidence type="ECO:0000313" key="4">
    <source>
        <dbReference type="EMBL" id="MBB6049248.1"/>
    </source>
</evidence>
<protein>
    <submittedName>
        <fullName evidence="4">Mono/diheme cytochrome c family protein</fullName>
    </submittedName>
</protein>
<feature type="domain" description="DUF1553" evidence="3">
    <location>
        <begin position="547"/>
        <end position="768"/>
    </location>
</feature>
<sequence>MRKLLCIGALLGLAALSYSAPPPTKPTLAFSGGEKAIALAGAYASARVLVEESGRDVSGEVALSLADPKLAVLSKNGTLWPRKDGTTVLTAQYKGQKITIPVTVTGLTGAKPPRFTSDVIPVLTRYGCNQGGCHGATQGKGGFKLSLQGYDPEADYDSITRAAAGRRLSPAQPENSLLLRKPTMRVSHKGGQLFEPGSPPYQLLVDWIAAGMPRPKADEPEVTGLEIVPPTRTLALGQKQRFRVWANFADKARRDVSAEALFSVSDGTVAQVSPEGDAKIVGKGEGAILIRYQDRVATASLLSPFSKPRPAQPQPTNIDRLIENKLAALGLDASPTCSDSDYLRRVSLDLTGLLPTPDTTRAFLADTDPQKRSKLVETLLARPEYVDYWTLKWGDLLRSNRNVLNDKGLIALNRWIRDSVAANKPWNTMARELLLAQGSAYDDGPANYFRAAATPDALTETTSQVFLGVRIQCARCHNHPYEKWKQDQYYQFAAFFSRVKTKNGEAADEKIVYTVSSGESVNPRTGKTMVPTALGGAPVAKEFTGDRRLAFADWLTDTKNPFFAKVVVNRLWKHFLGQGLIEPVDDVRVTNPPTNPVLLDWLAADFVNHGYDLKHTMRTILATRAYQRTAFPTKINVADTRYFSHYFFKRLDAESLLDAVGSATGSPEKFGGYPAGMRAAELPDTTAGSYFLDLFGRPARNIVCQCERQDAPNLGQLLHFMNGKGINEKLSSKTGRIAKLIEAKTPDTKLVEELYLASVSRLPDQGELFDAVVSLREAKDKRQEAEDILWALLNSKEFLFNH</sequence>
<comment type="caution">
    <text evidence="4">The sequence shown here is derived from an EMBL/GenBank/DDBJ whole genome shotgun (WGS) entry which is preliminary data.</text>
</comment>
<dbReference type="Gene3D" id="2.60.40.1080">
    <property type="match status" value="2"/>
</dbReference>
<evidence type="ECO:0000313" key="5">
    <source>
        <dbReference type="Proteomes" id="UP000520814"/>
    </source>
</evidence>
<feature type="domain" description="DUF1549" evidence="2">
    <location>
        <begin position="317"/>
        <end position="500"/>
    </location>
</feature>
<evidence type="ECO:0000259" key="3">
    <source>
        <dbReference type="Pfam" id="PF07587"/>
    </source>
</evidence>
<keyword evidence="5" id="KW-1185">Reference proteome</keyword>
<dbReference type="Pfam" id="PF07583">
    <property type="entry name" value="PSCyt2"/>
    <property type="match status" value="1"/>
</dbReference>
<dbReference type="PANTHER" id="PTHR35889:SF3">
    <property type="entry name" value="F-BOX DOMAIN-CONTAINING PROTEIN"/>
    <property type="match status" value="1"/>
</dbReference>
<reference evidence="4 5" key="1">
    <citation type="submission" date="2020-08" db="EMBL/GenBank/DDBJ databases">
        <title>Genomic Encyclopedia of Type Strains, Phase IV (KMG-IV): sequencing the most valuable type-strain genomes for metagenomic binning, comparative biology and taxonomic classification.</title>
        <authorList>
            <person name="Goeker M."/>
        </authorList>
    </citation>
    <scope>NUCLEOTIDE SEQUENCE [LARGE SCALE GENOMIC DNA]</scope>
    <source>
        <strain evidence="4 5">DSM 23562</strain>
    </source>
</reference>
<evidence type="ECO:0000259" key="2">
    <source>
        <dbReference type="Pfam" id="PF07583"/>
    </source>
</evidence>